<feature type="transmembrane region" description="Helical" evidence="3">
    <location>
        <begin position="145"/>
        <end position="165"/>
    </location>
</feature>
<feature type="transmembrane region" description="Helical" evidence="3">
    <location>
        <begin position="119"/>
        <end position="138"/>
    </location>
</feature>
<dbReference type="Proteomes" id="UP000760668">
    <property type="component" value="Unassembled WGS sequence"/>
</dbReference>
<dbReference type="InterPro" id="IPR036457">
    <property type="entry name" value="PPM-type-like_dom_sf"/>
</dbReference>
<keyword evidence="3" id="KW-0812">Transmembrane</keyword>
<feature type="region of interest" description="Disordered" evidence="2">
    <location>
        <begin position="783"/>
        <end position="802"/>
    </location>
</feature>
<feature type="transmembrane region" description="Helical" evidence="3">
    <location>
        <begin position="217"/>
        <end position="240"/>
    </location>
</feature>
<feature type="transmembrane region" description="Helical" evidence="3">
    <location>
        <begin position="94"/>
        <end position="113"/>
    </location>
</feature>
<keyword evidence="3" id="KW-0472">Membrane</keyword>
<dbReference type="GO" id="GO:0016791">
    <property type="term" value="F:phosphatase activity"/>
    <property type="evidence" value="ECO:0007669"/>
    <property type="project" value="TreeGrafter"/>
</dbReference>
<evidence type="ECO:0000259" key="4">
    <source>
        <dbReference type="SMART" id="SM00331"/>
    </source>
</evidence>
<evidence type="ECO:0000256" key="2">
    <source>
        <dbReference type="SAM" id="MobiDB-lite"/>
    </source>
</evidence>
<evidence type="ECO:0000256" key="1">
    <source>
        <dbReference type="ARBA" id="ARBA00022801"/>
    </source>
</evidence>
<dbReference type="Pfam" id="PF19732">
    <property type="entry name" value="SpoIIE_N"/>
    <property type="match status" value="1"/>
</dbReference>
<dbReference type="AlphaFoldDB" id="A0A921ML07"/>
<feature type="transmembrane region" description="Helical" evidence="3">
    <location>
        <begin position="246"/>
        <end position="267"/>
    </location>
</feature>
<evidence type="ECO:0000313" key="5">
    <source>
        <dbReference type="EMBL" id="HJG85916.1"/>
    </source>
</evidence>
<gene>
    <name evidence="5" type="ORF">K8V01_02630</name>
</gene>
<dbReference type="Gene3D" id="3.60.40.10">
    <property type="entry name" value="PPM-type phosphatase domain"/>
    <property type="match status" value="1"/>
</dbReference>
<organism evidence="5 6">
    <name type="scientific">Pseudoflavonifractor capillosus</name>
    <dbReference type="NCBI Taxonomy" id="106588"/>
    <lineage>
        <taxon>Bacteria</taxon>
        <taxon>Bacillati</taxon>
        <taxon>Bacillota</taxon>
        <taxon>Clostridia</taxon>
        <taxon>Eubacteriales</taxon>
        <taxon>Oscillospiraceae</taxon>
        <taxon>Pseudoflavonifractor</taxon>
    </lineage>
</organism>
<name>A0A921ML07_9FIRM</name>
<sequence>MATKEKLKTRAARAREEMRDTGRLVLRAPALVRTAECVIRLLLGAMLSGAEIFGGCAPFGLAMVGASGSGLDGFSALLGACFGYLSFQGFTQGLRYVAAAILIFSVSFAFYDVKVYRSAWFMPAVSAAMNFVTGFVYLSKRGWLTVDTIFFATELILTAGAVYFYRIVFSPWKRKEDGGELTMRQMVSFLILGGTVLITMSKITLFDGTISLGRFSAALAVMIAGYQCGIGVGAATGVAAGLAMDVAAGGAPFYSMAFGFAGLITGVFRRQGKLFAALAYVIANAVAVLWTWDNGLQISILYEVFIASVIFMVLPQRAFRWAAALSVPERRRDTTAKAQEYLRDRLDGAAGAFRSLQESLRQSLGGAAPNDNDAAAIFDRAANRVCRKCALQAACWQRDYIATFNALNDALPAMLDRGRGEPEDFPPHFSNRCLRFSAFLAAANEELVGLLYRRQYAARLRDNRSAVCREYGALAEVLGTAAAEFGRELVPDPVREKRIRQHLTALGLEGETAAFYDQAGRLRVEIEGRGLDSLRTPEELKKLSALAGVPLRSAGEEEGKRLNKLVFAQAEPFMAVAGVAARKKDGQTVSGDTGAWFKLDDGSLYVLLCDGMGSGAAAEKDSSLAVRLLEQFLRAGIPPETALRTISSALALRGESSGGFTTIDLLRLDLFTGAMWVYKYGAAPTYVRKGKAVTRITGASLPAGLSVGEGGAPDVTTLRLEPGDMVLLVSDGVAGGGEDQWLRDMFSAFEGDSPKDLACALIDGSDGKEVGPDDRTALVLRFSRQTQQSGKERAASHGEVPQ</sequence>
<feature type="transmembrane region" description="Helical" evidence="3">
    <location>
        <begin position="274"/>
        <end position="292"/>
    </location>
</feature>
<dbReference type="Pfam" id="PF07228">
    <property type="entry name" value="SpoIIE"/>
    <property type="match status" value="1"/>
</dbReference>
<accession>A0A921ML07</accession>
<dbReference type="InterPro" id="IPR052016">
    <property type="entry name" value="Bact_Sigma-Reg"/>
</dbReference>
<dbReference type="SUPFAM" id="SSF81606">
    <property type="entry name" value="PP2C-like"/>
    <property type="match status" value="1"/>
</dbReference>
<reference evidence="5" key="1">
    <citation type="journal article" date="2021" name="PeerJ">
        <title>Extensive microbial diversity within the chicken gut microbiome revealed by metagenomics and culture.</title>
        <authorList>
            <person name="Gilroy R."/>
            <person name="Ravi A."/>
            <person name="Getino M."/>
            <person name="Pursley I."/>
            <person name="Horton D.L."/>
            <person name="Alikhan N.F."/>
            <person name="Baker D."/>
            <person name="Gharbi K."/>
            <person name="Hall N."/>
            <person name="Watson M."/>
            <person name="Adriaenssens E.M."/>
            <person name="Foster-Nyarko E."/>
            <person name="Jarju S."/>
            <person name="Secka A."/>
            <person name="Antonio M."/>
            <person name="Oren A."/>
            <person name="Chaudhuri R.R."/>
            <person name="La Ragione R."/>
            <person name="Hildebrand F."/>
            <person name="Pallen M.J."/>
        </authorList>
    </citation>
    <scope>NUCLEOTIDE SEQUENCE</scope>
    <source>
        <strain evidence="5">CHK179-5677</strain>
    </source>
</reference>
<dbReference type="InterPro" id="IPR001932">
    <property type="entry name" value="PPM-type_phosphatase-like_dom"/>
</dbReference>
<reference evidence="5" key="2">
    <citation type="submission" date="2021-09" db="EMBL/GenBank/DDBJ databases">
        <authorList>
            <person name="Gilroy R."/>
        </authorList>
    </citation>
    <scope>NUCLEOTIDE SEQUENCE</scope>
    <source>
        <strain evidence="5">CHK179-5677</strain>
    </source>
</reference>
<dbReference type="PANTHER" id="PTHR43156">
    <property type="entry name" value="STAGE II SPORULATION PROTEIN E-RELATED"/>
    <property type="match status" value="1"/>
</dbReference>
<feature type="transmembrane region" description="Helical" evidence="3">
    <location>
        <begin position="70"/>
        <end position="87"/>
    </location>
</feature>
<keyword evidence="1" id="KW-0378">Hydrolase</keyword>
<keyword evidence="3" id="KW-1133">Transmembrane helix</keyword>
<feature type="domain" description="PPM-type phosphatase" evidence="4">
    <location>
        <begin position="574"/>
        <end position="782"/>
    </location>
</feature>
<dbReference type="SMART" id="SM00331">
    <property type="entry name" value="PP2C_SIG"/>
    <property type="match status" value="1"/>
</dbReference>
<evidence type="ECO:0000313" key="6">
    <source>
        <dbReference type="Proteomes" id="UP000760668"/>
    </source>
</evidence>
<dbReference type="RefSeq" id="WP_295368449.1">
    <property type="nucleotide sequence ID" value="NZ_DYUC01000021.1"/>
</dbReference>
<proteinExistence type="predicted"/>
<dbReference type="InterPro" id="IPR045768">
    <property type="entry name" value="SpoIIE_N"/>
</dbReference>
<feature type="transmembrane region" description="Helical" evidence="3">
    <location>
        <begin position="41"/>
        <end position="64"/>
    </location>
</feature>
<comment type="caution">
    <text evidence="5">The sequence shown here is derived from an EMBL/GenBank/DDBJ whole genome shotgun (WGS) entry which is preliminary data.</text>
</comment>
<evidence type="ECO:0000256" key="3">
    <source>
        <dbReference type="SAM" id="Phobius"/>
    </source>
</evidence>
<dbReference type="EMBL" id="DYUC01000021">
    <property type="protein sequence ID" value="HJG85916.1"/>
    <property type="molecule type" value="Genomic_DNA"/>
</dbReference>
<dbReference type="PANTHER" id="PTHR43156:SF2">
    <property type="entry name" value="STAGE II SPORULATION PROTEIN E"/>
    <property type="match status" value="1"/>
</dbReference>
<protein>
    <submittedName>
        <fullName evidence="5">SpoIIE family protein phosphatase</fullName>
    </submittedName>
</protein>
<feature type="transmembrane region" description="Helical" evidence="3">
    <location>
        <begin position="185"/>
        <end position="205"/>
    </location>
</feature>